<name>A0A7Y0AWF8_9HYPH</name>
<dbReference type="PANTHER" id="PTHR43682">
    <property type="entry name" value="LACTATE UTILIZATION PROTEIN C"/>
    <property type="match status" value="1"/>
</dbReference>
<organism evidence="2 3">
    <name type="scientific">Rhizobium terricola</name>
    <dbReference type="NCBI Taxonomy" id="2728849"/>
    <lineage>
        <taxon>Bacteria</taxon>
        <taxon>Pseudomonadati</taxon>
        <taxon>Pseudomonadota</taxon>
        <taxon>Alphaproteobacteria</taxon>
        <taxon>Hyphomicrobiales</taxon>
        <taxon>Rhizobiaceae</taxon>
        <taxon>Rhizobium/Agrobacterium group</taxon>
        <taxon>Rhizobium</taxon>
    </lineage>
</organism>
<comment type="caution">
    <text evidence="2">The sequence shown here is derived from an EMBL/GenBank/DDBJ whole genome shotgun (WGS) entry which is preliminary data.</text>
</comment>
<evidence type="ECO:0000259" key="1">
    <source>
        <dbReference type="Pfam" id="PF02589"/>
    </source>
</evidence>
<proteinExistence type="predicted"/>
<feature type="domain" description="LUD" evidence="1">
    <location>
        <begin position="124"/>
        <end position="221"/>
    </location>
</feature>
<keyword evidence="3" id="KW-1185">Reference proteome</keyword>
<sequence>MDARQAILAKIRASLKVPGGDDERRATVAQRLGEPPKGIIPARGQLPAEERVQLFRAMAEKYNATTERIDSLTALPAAVSGYLKGRNLPAAIRIGSDPRLADARWPAEATLEIRHGASDGHDLAAVSHAFGALAETGTLCVLSGPDNPVTLNFLPEHHIVVVRADEIAGDMETIWSRLREARGTSMPRTVNFITGPSRSADIEQTLLLGAHGPRALHIVIVGEASAH</sequence>
<accession>A0A7Y0AWF8</accession>
<dbReference type="RefSeq" id="WP_169590391.1">
    <property type="nucleotide sequence ID" value="NZ_JABBGK010000002.1"/>
</dbReference>
<protein>
    <submittedName>
        <fullName evidence="2">LUD domain-containing protein</fullName>
    </submittedName>
</protein>
<dbReference type="InterPro" id="IPR024185">
    <property type="entry name" value="FTHF_cligase-like_sf"/>
</dbReference>
<evidence type="ECO:0000313" key="2">
    <source>
        <dbReference type="EMBL" id="NML74706.1"/>
    </source>
</evidence>
<dbReference type="Pfam" id="PF02589">
    <property type="entry name" value="LUD_dom"/>
    <property type="match status" value="1"/>
</dbReference>
<dbReference type="Gene3D" id="3.40.50.10420">
    <property type="entry name" value="NagB/RpiA/CoA transferase-like"/>
    <property type="match status" value="1"/>
</dbReference>
<reference evidence="2 3" key="1">
    <citation type="submission" date="2020-04" db="EMBL/GenBank/DDBJ databases">
        <title>Rhizobium sp. S-51 isolated from soil.</title>
        <authorList>
            <person name="Dahal R.H."/>
        </authorList>
    </citation>
    <scope>NUCLEOTIDE SEQUENCE [LARGE SCALE GENOMIC DNA]</scope>
    <source>
        <strain evidence="2 3">S-51</strain>
    </source>
</reference>
<evidence type="ECO:0000313" key="3">
    <source>
        <dbReference type="Proteomes" id="UP000541470"/>
    </source>
</evidence>
<dbReference type="SUPFAM" id="SSF100950">
    <property type="entry name" value="NagB/RpiA/CoA transferase-like"/>
    <property type="match status" value="1"/>
</dbReference>
<dbReference type="InterPro" id="IPR003741">
    <property type="entry name" value="LUD_dom"/>
</dbReference>
<dbReference type="AlphaFoldDB" id="A0A7Y0AWF8"/>
<gene>
    <name evidence="2" type="ORF">HHL25_11275</name>
</gene>
<dbReference type="InterPro" id="IPR037171">
    <property type="entry name" value="NagB/RpiA_transferase-like"/>
</dbReference>
<dbReference type="PANTHER" id="PTHR43682:SF1">
    <property type="entry name" value="LACTATE UTILIZATION PROTEIN C"/>
    <property type="match status" value="1"/>
</dbReference>
<dbReference type="EMBL" id="JABBGK010000002">
    <property type="protein sequence ID" value="NML74706.1"/>
    <property type="molecule type" value="Genomic_DNA"/>
</dbReference>
<dbReference type="Proteomes" id="UP000541470">
    <property type="component" value="Unassembled WGS sequence"/>
</dbReference>